<keyword evidence="1" id="KW-0472">Membrane</keyword>
<protein>
    <submittedName>
        <fullName evidence="1">Transmembrane protein</fullName>
    </submittedName>
</protein>
<keyword evidence="2" id="KW-1185">Reference proteome</keyword>
<organism evidence="1 2">
    <name type="scientific">Serpentovirinae sp. isolate L25</name>
    <dbReference type="NCBI Taxonomy" id="3071293"/>
    <lineage>
        <taxon>Viruses</taxon>
        <taxon>Riboviria</taxon>
        <taxon>Orthornavirae</taxon>
        <taxon>Pisuviricota</taxon>
        <taxon>Pisoniviricetes</taxon>
        <taxon>Nidovirales</taxon>
        <taxon>Tornidovirineae</taxon>
        <taxon>Tobaniviridae</taxon>
        <taxon>Serpentovirinae</taxon>
        <taxon>Infratovirus</taxon>
        <taxon>Selatovirus</taxon>
        <taxon>Infratovirus latu</taxon>
    </lineage>
</organism>
<name>A0AAE6TVG8_9NIDO</name>
<gene>
    <name evidence="1" type="primary">ORF4</name>
</gene>
<keyword evidence="1" id="KW-0812">Transmembrane</keyword>
<evidence type="ECO:0000313" key="2">
    <source>
        <dbReference type="Proteomes" id="UP000830113"/>
    </source>
</evidence>
<reference evidence="1 2" key="1">
    <citation type="journal article" date="2019" name="Front Vet Sci">
        <title>Longitudinal and Cross-Sectional Sampling of Serpentovirus (Nidovirus) Infection in Captive Snakes Reveals High Prevalence, Persistent Infection, and Increased Mortality in Pythons and Divergent Serpentovirus Infection in Boas and Colubrids.</title>
        <authorList>
            <person name="Hoon-Hanks L.L."/>
            <person name="Ossiboff R.J."/>
            <person name="Bartolini P."/>
            <person name="Fogelson S.B."/>
            <person name="Perry S.M."/>
            <person name="Stohr A.C."/>
            <person name="Cross S.T."/>
            <person name="Wellehan J.F.X."/>
            <person name="Jacobson E.R."/>
            <person name="Dubovi E.J."/>
            <person name="Stenglein M.D."/>
        </authorList>
    </citation>
    <scope>NUCLEOTIDE SEQUENCE [LARGE SCALE GENOMIC DNA]</scope>
    <source>
        <strain evidence="1">L25</strain>
    </source>
</reference>
<dbReference type="KEGG" id="vg:80538485"/>
<dbReference type="EMBL" id="MN161572">
    <property type="protein sequence ID" value="QFU19811.1"/>
    <property type="molecule type" value="Genomic_RNA"/>
</dbReference>
<evidence type="ECO:0000313" key="1">
    <source>
        <dbReference type="EMBL" id="QFU19811.1"/>
    </source>
</evidence>
<dbReference type="Proteomes" id="UP000830113">
    <property type="component" value="Segment"/>
</dbReference>
<proteinExistence type="predicted"/>
<accession>A0AAE6TVG8</accession>
<sequence length="89" mass="10099">MSFILDALFKVLALIILHQLLSFYIQHAEANPLQASDKLKYLMEPTLQIEPVTGERYCCGTYGHTHLCLKLNGYEQCSEQTTLIPSRPS</sequence>